<reference evidence="1" key="1">
    <citation type="journal article" date="2019" name="bioRxiv">
        <title>The Genome of the Zebra Mussel, Dreissena polymorpha: A Resource for Invasive Species Research.</title>
        <authorList>
            <person name="McCartney M.A."/>
            <person name="Auch B."/>
            <person name="Kono T."/>
            <person name="Mallez S."/>
            <person name="Zhang Y."/>
            <person name="Obille A."/>
            <person name="Becker A."/>
            <person name="Abrahante J.E."/>
            <person name="Garbe J."/>
            <person name="Badalamenti J.P."/>
            <person name="Herman A."/>
            <person name="Mangelson H."/>
            <person name="Liachko I."/>
            <person name="Sullivan S."/>
            <person name="Sone E.D."/>
            <person name="Koren S."/>
            <person name="Silverstein K.A.T."/>
            <person name="Beckman K.B."/>
            <person name="Gohl D.M."/>
        </authorList>
    </citation>
    <scope>NUCLEOTIDE SEQUENCE</scope>
    <source>
        <strain evidence="1">Duluth1</strain>
        <tissue evidence="1">Whole animal</tissue>
    </source>
</reference>
<dbReference type="EMBL" id="JAIWYP010000009">
    <property type="protein sequence ID" value="KAH3778963.1"/>
    <property type="molecule type" value="Genomic_DNA"/>
</dbReference>
<dbReference type="Proteomes" id="UP000828390">
    <property type="component" value="Unassembled WGS sequence"/>
</dbReference>
<gene>
    <name evidence="1" type="ORF">DPMN_180442</name>
</gene>
<organism evidence="1 2">
    <name type="scientific">Dreissena polymorpha</name>
    <name type="common">Zebra mussel</name>
    <name type="synonym">Mytilus polymorpha</name>
    <dbReference type="NCBI Taxonomy" id="45954"/>
    <lineage>
        <taxon>Eukaryota</taxon>
        <taxon>Metazoa</taxon>
        <taxon>Spiralia</taxon>
        <taxon>Lophotrochozoa</taxon>
        <taxon>Mollusca</taxon>
        <taxon>Bivalvia</taxon>
        <taxon>Autobranchia</taxon>
        <taxon>Heteroconchia</taxon>
        <taxon>Euheterodonta</taxon>
        <taxon>Imparidentia</taxon>
        <taxon>Neoheterodontei</taxon>
        <taxon>Myida</taxon>
        <taxon>Dreissenoidea</taxon>
        <taxon>Dreissenidae</taxon>
        <taxon>Dreissena</taxon>
    </lineage>
</organism>
<keyword evidence="2" id="KW-1185">Reference proteome</keyword>
<dbReference type="AlphaFoldDB" id="A0A9D4EGN2"/>
<reference evidence="1" key="2">
    <citation type="submission" date="2020-11" db="EMBL/GenBank/DDBJ databases">
        <authorList>
            <person name="McCartney M.A."/>
            <person name="Auch B."/>
            <person name="Kono T."/>
            <person name="Mallez S."/>
            <person name="Becker A."/>
            <person name="Gohl D.M."/>
            <person name="Silverstein K.A.T."/>
            <person name="Koren S."/>
            <person name="Bechman K.B."/>
            <person name="Herman A."/>
            <person name="Abrahante J.E."/>
            <person name="Garbe J."/>
        </authorList>
    </citation>
    <scope>NUCLEOTIDE SEQUENCE</scope>
    <source>
        <strain evidence="1">Duluth1</strain>
        <tissue evidence="1">Whole animal</tissue>
    </source>
</reference>
<evidence type="ECO:0000313" key="2">
    <source>
        <dbReference type="Proteomes" id="UP000828390"/>
    </source>
</evidence>
<accession>A0A9D4EGN2</accession>
<sequence>MTWLGFGRHIRQARRDAYMENNRLLNARSHAKIITTGSKAEGLTSFYESDTDNMFVRGDAMC</sequence>
<evidence type="ECO:0000313" key="1">
    <source>
        <dbReference type="EMBL" id="KAH3778963.1"/>
    </source>
</evidence>
<comment type="caution">
    <text evidence="1">The sequence shown here is derived from an EMBL/GenBank/DDBJ whole genome shotgun (WGS) entry which is preliminary data.</text>
</comment>
<protein>
    <submittedName>
        <fullName evidence="1">Uncharacterized protein</fullName>
    </submittedName>
</protein>
<name>A0A9D4EGN2_DREPO</name>
<proteinExistence type="predicted"/>